<dbReference type="PANTHER" id="PTHR35372:SF2">
    <property type="entry name" value="SF3 HELICASE DOMAIN-CONTAINING PROTEIN"/>
    <property type="match status" value="1"/>
</dbReference>
<keyword evidence="5" id="KW-1185">Reference proteome</keyword>
<dbReference type="InterPro" id="IPR027417">
    <property type="entry name" value="P-loop_NTPase"/>
</dbReference>
<evidence type="ECO:0000256" key="3">
    <source>
        <dbReference type="ARBA" id="ARBA00022840"/>
    </source>
</evidence>
<keyword evidence="2" id="KW-0378">Hydrolase</keyword>
<evidence type="ECO:0000313" key="5">
    <source>
        <dbReference type="Proteomes" id="UP000028826"/>
    </source>
</evidence>
<dbReference type="EMBL" id="JGYG01000003">
    <property type="protein sequence ID" value="KFI30428.1"/>
    <property type="molecule type" value="Genomic_DNA"/>
</dbReference>
<sequence length="607" mass="67424">MTDRVESVRSIMSNPEDVDLPEGMDVAPEDGGNSPSPEDPAPRDEGEPDEPPAARCVDLPLNDHGNGQRLIAHFGSNLANVKRVGWFVWDDTRYVADPDDVAVRRLAHRMTELIEAEVEYMVLPDAEADILAEAEQMAVILDEIGVIPAKDRTPDQLDQMIAANRVIAAGKEIKDRRDKSIGRRLTHAKNAGNSNTINNMITEAGAIIARPLEDLDADPLVINTLGGVLRFRTEPNTEDDGGMYAPPPKVIVERLDHSRDQLLTKIMPVGLDPAAKCPTFVAFLNRIQPSREMQGFIQRWFGYSMTGLTLEQVFAFFYGAGANGKSVLVDLMARIMGDYAASAKIESITGRSRRGGGDATPDLVPLIGARFVRTSEPDQGQQLQEGLIKELTGGEPIMVRSLNENFITVYPFFKLTISGNHRPEIRGGDDGIWRRVMLVPFEVQIPPDERDPDLGDKLYAERDGIMNWLVQGLRDYLSHGLQIPDQVLSATAEYREDSDPLATFLTQVCGVSGKPEHSMRAKMLQEAFAYWLDEGGRGVWKPRTIFNGLSAKQGKWRSPATGQTFTRRKTSDAYYDGIALLEPFKSRFEEYQTVLARAEFRRSGDLI</sequence>
<dbReference type="InterPro" id="IPR014015">
    <property type="entry name" value="Helicase_SF3_DNA-vir"/>
</dbReference>
<organism evidence="4 5">
    <name type="scientific">Haematobacter massiliensis</name>
    <dbReference type="NCBI Taxonomy" id="195105"/>
    <lineage>
        <taxon>Bacteria</taxon>
        <taxon>Pseudomonadati</taxon>
        <taxon>Pseudomonadota</taxon>
        <taxon>Alphaproteobacteria</taxon>
        <taxon>Rhodobacterales</taxon>
        <taxon>Paracoccaceae</taxon>
        <taxon>Haematobacter</taxon>
    </lineage>
</organism>
<dbReference type="InterPro" id="IPR051620">
    <property type="entry name" value="ORF904-like_C"/>
</dbReference>
<protein>
    <submittedName>
        <fullName evidence="4">Uncharacterized protein</fullName>
    </submittedName>
</protein>
<dbReference type="NCBIfam" id="TIGR01613">
    <property type="entry name" value="primase_Cterm"/>
    <property type="match status" value="1"/>
</dbReference>
<dbReference type="Gene3D" id="3.40.50.300">
    <property type="entry name" value="P-loop containing nucleotide triphosphate hydrolases"/>
    <property type="match status" value="1"/>
</dbReference>
<evidence type="ECO:0000256" key="1">
    <source>
        <dbReference type="ARBA" id="ARBA00022741"/>
    </source>
</evidence>
<dbReference type="Proteomes" id="UP000028826">
    <property type="component" value="Unassembled WGS sequence"/>
</dbReference>
<dbReference type="PANTHER" id="PTHR35372">
    <property type="entry name" value="ATP BINDING PROTEIN-RELATED"/>
    <property type="match status" value="1"/>
</dbReference>
<dbReference type="SUPFAM" id="SSF52540">
    <property type="entry name" value="P-loop containing nucleoside triphosphate hydrolases"/>
    <property type="match status" value="1"/>
</dbReference>
<dbReference type="eggNOG" id="COG3378">
    <property type="taxonomic scope" value="Bacteria"/>
</dbReference>
<reference evidence="4 5" key="1">
    <citation type="submission" date="2014-03" db="EMBL/GenBank/DDBJ databases">
        <title>Genome of Haematobacter massiliensis CCUG 47968.</title>
        <authorList>
            <person name="Wang D."/>
            <person name="Wang G."/>
        </authorList>
    </citation>
    <scope>NUCLEOTIDE SEQUENCE [LARGE SCALE GENOMIC DNA]</scope>
    <source>
        <strain evidence="4 5">CCUG 47968</strain>
    </source>
</reference>
<dbReference type="InterPro" id="IPR006500">
    <property type="entry name" value="Helicase_put_C_phage/plasmid"/>
</dbReference>
<dbReference type="STRING" id="195105.CN97_12730"/>
<evidence type="ECO:0000313" key="4">
    <source>
        <dbReference type="EMBL" id="KFI30428.1"/>
    </source>
</evidence>
<proteinExistence type="predicted"/>
<name>A0A086Y828_9RHOB</name>
<gene>
    <name evidence="4" type="ORF">CN97_12730</name>
</gene>
<evidence type="ECO:0000256" key="2">
    <source>
        <dbReference type="ARBA" id="ARBA00022801"/>
    </source>
</evidence>
<dbReference type="Pfam" id="PF08706">
    <property type="entry name" value="D5_N"/>
    <property type="match status" value="1"/>
</dbReference>
<dbReference type="InterPro" id="IPR045455">
    <property type="entry name" value="NrS-1_pol-like_helicase"/>
</dbReference>
<keyword evidence="3" id="KW-0067">ATP-binding</keyword>
<accession>A0A086Y828</accession>
<dbReference type="Pfam" id="PF19263">
    <property type="entry name" value="DUF5906"/>
    <property type="match status" value="1"/>
</dbReference>
<dbReference type="RefSeq" id="WP_051911023.1">
    <property type="nucleotide sequence ID" value="NZ_CP035510.1"/>
</dbReference>
<dbReference type="SMART" id="SM00885">
    <property type="entry name" value="D5_N"/>
    <property type="match status" value="1"/>
</dbReference>
<dbReference type="GO" id="GO:0005524">
    <property type="term" value="F:ATP binding"/>
    <property type="evidence" value="ECO:0007669"/>
    <property type="project" value="UniProtKB-KW"/>
</dbReference>
<dbReference type="PROSITE" id="PS51206">
    <property type="entry name" value="SF3_HELICASE_1"/>
    <property type="match status" value="1"/>
</dbReference>
<dbReference type="InterPro" id="IPR014818">
    <property type="entry name" value="Phage/plasmid_primase_P4_C"/>
</dbReference>
<dbReference type="AlphaFoldDB" id="A0A086Y828"/>
<dbReference type="OrthoDB" id="9763644at2"/>
<keyword evidence="1" id="KW-0547">Nucleotide-binding</keyword>
<comment type="caution">
    <text evidence="4">The sequence shown here is derived from an EMBL/GenBank/DDBJ whole genome shotgun (WGS) entry which is preliminary data.</text>
</comment>
<dbReference type="GO" id="GO:0016787">
    <property type="term" value="F:hydrolase activity"/>
    <property type="evidence" value="ECO:0007669"/>
    <property type="project" value="UniProtKB-KW"/>
</dbReference>